<name>A0A3S5FBL3_9PLAT</name>
<dbReference type="InterPro" id="IPR043783">
    <property type="entry name" value="DUF5725"/>
</dbReference>
<dbReference type="Pfam" id="PF18992">
    <property type="entry name" value="DUF5725"/>
    <property type="match status" value="1"/>
</dbReference>
<feature type="region of interest" description="Disordered" evidence="1">
    <location>
        <begin position="249"/>
        <end position="280"/>
    </location>
</feature>
<protein>
    <recommendedName>
        <fullName evidence="2">DUF5725 domain-containing protein</fullName>
    </recommendedName>
</protein>
<feature type="region of interest" description="Disordered" evidence="1">
    <location>
        <begin position="190"/>
        <end position="215"/>
    </location>
</feature>
<feature type="region of interest" description="Disordered" evidence="1">
    <location>
        <begin position="1"/>
        <end position="41"/>
    </location>
</feature>
<dbReference type="EMBL" id="CAAALY010000598">
    <property type="protein sequence ID" value="VEL06898.1"/>
    <property type="molecule type" value="Genomic_DNA"/>
</dbReference>
<feature type="compositionally biased region" description="Basic and acidic residues" evidence="1">
    <location>
        <begin position="13"/>
        <end position="37"/>
    </location>
</feature>
<dbReference type="Proteomes" id="UP000784294">
    <property type="component" value="Unassembled WGS sequence"/>
</dbReference>
<evidence type="ECO:0000313" key="4">
    <source>
        <dbReference type="Proteomes" id="UP000784294"/>
    </source>
</evidence>
<feature type="compositionally biased region" description="Polar residues" evidence="1">
    <location>
        <begin position="403"/>
        <end position="419"/>
    </location>
</feature>
<dbReference type="OrthoDB" id="6263655at2759"/>
<feature type="region of interest" description="Disordered" evidence="1">
    <location>
        <begin position="403"/>
        <end position="471"/>
    </location>
</feature>
<organism evidence="3 4">
    <name type="scientific">Protopolystoma xenopodis</name>
    <dbReference type="NCBI Taxonomy" id="117903"/>
    <lineage>
        <taxon>Eukaryota</taxon>
        <taxon>Metazoa</taxon>
        <taxon>Spiralia</taxon>
        <taxon>Lophotrochozoa</taxon>
        <taxon>Platyhelminthes</taxon>
        <taxon>Monogenea</taxon>
        <taxon>Polyopisthocotylea</taxon>
        <taxon>Polystomatidea</taxon>
        <taxon>Polystomatidae</taxon>
        <taxon>Protopolystoma</taxon>
    </lineage>
</organism>
<gene>
    <name evidence="3" type="ORF">PXEA_LOCUS338</name>
</gene>
<feature type="region of interest" description="Disordered" evidence="1">
    <location>
        <begin position="71"/>
        <end position="143"/>
    </location>
</feature>
<feature type="compositionally biased region" description="Low complexity" evidence="1">
    <location>
        <begin position="256"/>
        <end position="269"/>
    </location>
</feature>
<evidence type="ECO:0000259" key="2">
    <source>
        <dbReference type="Pfam" id="PF18992"/>
    </source>
</evidence>
<feature type="region of interest" description="Disordered" evidence="1">
    <location>
        <begin position="605"/>
        <end position="639"/>
    </location>
</feature>
<evidence type="ECO:0000256" key="1">
    <source>
        <dbReference type="SAM" id="MobiDB-lite"/>
    </source>
</evidence>
<reference evidence="3" key="1">
    <citation type="submission" date="2018-11" db="EMBL/GenBank/DDBJ databases">
        <authorList>
            <consortium name="Pathogen Informatics"/>
        </authorList>
    </citation>
    <scope>NUCLEOTIDE SEQUENCE</scope>
</reference>
<accession>A0A3S5FBL3</accession>
<proteinExistence type="predicted"/>
<dbReference type="AlphaFoldDB" id="A0A3S5FBL3"/>
<feature type="domain" description="DUF5725" evidence="2">
    <location>
        <begin position="467"/>
        <end position="616"/>
    </location>
</feature>
<evidence type="ECO:0000313" key="3">
    <source>
        <dbReference type="EMBL" id="VEL06898.1"/>
    </source>
</evidence>
<comment type="caution">
    <text evidence="3">The sequence shown here is derived from an EMBL/GenBank/DDBJ whole genome shotgun (WGS) entry which is preliminary data.</text>
</comment>
<sequence>MEDARADLAGLIEAERKRETRPETSRELAMATEDRIPEMQYFTSGRAESTGRLGMSSLLPIFQTRPGHTILSNGQSANGEPGDGGIGVSDASRWNSGSPSAILPGLPTSGLNFGPVPGSPGAKRGGEEGEPQKRDINCSDEGLIGPRGKLIETPEQTLPGPLDLFSAFPFVAAAAAAAAAVFADSVREKERDKGTSASRPVGQTMLLGPTSSFSPQPVLRDGPSVSDSPGCCGLSALTQAMVANTQSSLLQPPASTGPGDAGALATGLLPPAPSPSHTGLLTPLAGLSMRGFALPGPRHQSTGGGFEAGRDLRARLAAAYLSQTSGVTSTQALTTVASPYPALPTGLNRQAHHLHEAYSQFHTQPGYFQSEAATRSRLLAAVKHVTNATPAISLASCGDNCGQEGTNAQESPTKASSAGLQGGRANGHSHPQHPHQLYSQPLAPGPGKEAPGPSLGPGNLPGGVSTDRPAMVLNPQEPREMFVGGVHTVCLPVWAYRKCLGMVRGAPHELGPRLCLRLLQSLFSLTYLVTHNYNGSGGKAPIDPTVMGAVLRQAQLQYGSDHFFTEPMALGKLRDYLNNAFRVMAFRQRKGERVRSPFWNEAGEPVMRLDPPPEYAAAATPTGRNGSERPRDQTADSLDDDVLRAGRLEGFSGDALAGTTVRLPRTPARLHTQSRTGLLVRPRQDMNLMCRREGDIRLPTLTECKFKSK</sequence>
<keyword evidence="4" id="KW-1185">Reference proteome</keyword>
<feature type="compositionally biased region" description="Basic and acidic residues" evidence="1">
    <location>
        <begin position="124"/>
        <end position="137"/>
    </location>
</feature>